<name>A0A816RKT0_BRANA</name>
<gene>
    <name evidence="2" type="ORF">DARMORV10_C01P35120.1</name>
</gene>
<evidence type="ECO:0000256" key="1">
    <source>
        <dbReference type="SAM" id="MobiDB-lite"/>
    </source>
</evidence>
<evidence type="ECO:0000313" key="2">
    <source>
        <dbReference type="EMBL" id="CAF2075145.1"/>
    </source>
</evidence>
<organism evidence="2">
    <name type="scientific">Brassica napus</name>
    <name type="common">Rape</name>
    <dbReference type="NCBI Taxonomy" id="3708"/>
    <lineage>
        <taxon>Eukaryota</taxon>
        <taxon>Viridiplantae</taxon>
        <taxon>Streptophyta</taxon>
        <taxon>Embryophyta</taxon>
        <taxon>Tracheophyta</taxon>
        <taxon>Spermatophyta</taxon>
        <taxon>Magnoliopsida</taxon>
        <taxon>eudicotyledons</taxon>
        <taxon>Gunneridae</taxon>
        <taxon>Pentapetalae</taxon>
        <taxon>rosids</taxon>
        <taxon>malvids</taxon>
        <taxon>Brassicales</taxon>
        <taxon>Brassicaceae</taxon>
        <taxon>Brassiceae</taxon>
        <taxon>Brassica</taxon>
    </lineage>
</organism>
<accession>A0A816RKT0</accession>
<sequence>MLHSSTHAKFLLSWMLNRQQTVALNLIGSRSKEDSLNFSAKQNKVSSTKEADPTDTWRAHAKGTGKPLNESGYAFTLFSRESWPKAKRSQYCIMDDKLYKCSLTEPYLASVHV</sequence>
<proteinExistence type="predicted"/>
<protein>
    <submittedName>
        <fullName evidence="2">(rape) hypothetical protein</fullName>
    </submittedName>
</protein>
<feature type="region of interest" description="Disordered" evidence="1">
    <location>
        <begin position="38"/>
        <end position="66"/>
    </location>
</feature>
<dbReference type="EMBL" id="HG994365">
    <property type="protein sequence ID" value="CAF2075145.1"/>
    <property type="molecule type" value="Genomic_DNA"/>
</dbReference>
<dbReference type="AlphaFoldDB" id="A0A816RKT0"/>
<reference evidence="2" key="1">
    <citation type="submission" date="2021-01" db="EMBL/GenBank/DDBJ databases">
        <authorList>
            <consortium name="Genoscope - CEA"/>
            <person name="William W."/>
        </authorList>
    </citation>
    <scope>NUCLEOTIDE SEQUENCE</scope>
</reference>
<dbReference type="Proteomes" id="UP001295469">
    <property type="component" value="Chromosome C01"/>
</dbReference>
<feature type="compositionally biased region" description="Basic and acidic residues" evidence="1">
    <location>
        <begin position="47"/>
        <end position="58"/>
    </location>
</feature>